<sequence length="48" mass="5373">VYYWGQVITGADPASFVALSESYAKDKNNCYGNGRIVEKAQCERVLEE</sequence>
<evidence type="ECO:0000313" key="1">
    <source>
        <dbReference type="EMBL" id="PJB84199.1"/>
    </source>
</evidence>
<dbReference type="Proteomes" id="UP000229236">
    <property type="component" value="Unassembled WGS sequence"/>
</dbReference>
<accession>A0A2M8DAK8</accession>
<comment type="caution">
    <text evidence="1">The sequence shown here is derived from an EMBL/GenBank/DDBJ whole genome shotgun (WGS) entry which is preliminary data.</text>
</comment>
<protein>
    <submittedName>
        <fullName evidence="1">Uncharacterized protein</fullName>
    </submittedName>
</protein>
<dbReference type="AlphaFoldDB" id="A0A2M8DAK8"/>
<proteinExistence type="predicted"/>
<reference evidence="2" key="1">
    <citation type="submission" date="2017-09" db="EMBL/GenBank/DDBJ databases">
        <title>Depth-based differentiation of microbial function through sediment-hosted aquifers and enrichment of novel symbionts in the deep terrestrial subsurface.</title>
        <authorList>
            <person name="Probst A.J."/>
            <person name="Ladd B."/>
            <person name="Jarett J.K."/>
            <person name="Geller-Mcgrath D.E."/>
            <person name="Sieber C.M.K."/>
            <person name="Emerson J.B."/>
            <person name="Anantharaman K."/>
            <person name="Thomas B.C."/>
            <person name="Malmstrom R."/>
            <person name="Stieglmeier M."/>
            <person name="Klingl A."/>
            <person name="Woyke T."/>
            <person name="Ryan C.M."/>
            <person name="Banfield J.F."/>
        </authorList>
    </citation>
    <scope>NUCLEOTIDE SEQUENCE [LARGE SCALE GENOMIC DNA]</scope>
</reference>
<name>A0A2M8DAK8_9BACT</name>
<feature type="non-terminal residue" evidence="1">
    <location>
        <position position="1"/>
    </location>
</feature>
<evidence type="ECO:0000313" key="2">
    <source>
        <dbReference type="Proteomes" id="UP000229236"/>
    </source>
</evidence>
<dbReference type="Pfam" id="PF13644">
    <property type="entry name" value="DKNYY"/>
    <property type="match status" value="1"/>
</dbReference>
<organism evidence="1 2">
    <name type="scientific">Candidatus Yonathbacteria bacterium CG_4_9_14_0_8_um_filter_46_47</name>
    <dbReference type="NCBI Taxonomy" id="1975106"/>
    <lineage>
        <taxon>Bacteria</taxon>
        <taxon>Candidatus Yonathiibacteriota</taxon>
    </lineage>
</organism>
<dbReference type="EMBL" id="PFTM01000002">
    <property type="protein sequence ID" value="PJB84199.1"/>
    <property type="molecule type" value="Genomic_DNA"/>
</dbReference>
<gene>
    <name evidence="1" type="ORF">CO088_00020</name>
</gene>
<dbReference type="InterPro" id="IPR027375">
    <property type="entry name" value="DKNYY"/>
</dbReference>